<evidence type="ECO:0000313" key="3">
    <source>
        <dbReference type="EMBL" id="MBB5818265.1"/>
    </source>
</evidence>
<protein>
    <submittedName>
        <fullName evidence="3">Putative membrane protein (TIGR02234 family)</fullName>
    </submittedName>
</protein>
<dbReference type="Proteomes" id="UP000540685">
    <property type="component" value="Unassembled WGS sequence"/>
</dbReference>
<gene>
    <name evidence="3" type="ORF">F4562_001327</name>
</gene>
<name>A0A7W9ICL5_9ACTN</name>
<evidence type="ECO:0000256" key="2">
    <source>
        <dbReference type="SAM" id="Phobius"/>
    </source>
</evidence>
<organism evidence="3 4">
    <name type="scientific">Streptosporangium becharense</name>
    <dbReference type="NCBI Taxonomy" id="1816182"/>
    <lineage>
        <taxon>Bacteria</taxon>
        <taxon>Bacillati</taxon>
        <taxon>Actinomycetota</taxon>
        <taxon>Actinomycetes</taxon>
        <taxon>Streptosporangiales</taxon>
        <taxon>Streptosporangiaceae</taxon>
        <taxon>Streptosporangium</taxon>
    </lineage>
</organism>
<keyword evidence="4" id="KW-1185">Reference proteome</keyword>
<evidence type="ECO:0000256" key="1">
    <source>
        <dbReference type="SAM" id="MobiDB-lite"/>
    </source>
</evidence>
<dbReference type="RefSeq" id="WP_184543826.1">
    <property type="nucleotide sequence ID" value="NZ_JACHMP010000001.1"/>
</dbReference>
<keyword evidence="2" id="KW-0472">Membrane</keyword>
<keyword evidence="2" id="KW-1133">Transmembrane helix</keyword>
<sequence length="196" mass="19668">MRAGREPWIWAAVCAAGAALVLLASGREWFAVTYGARRVPVSAADLAPALGPAAWASLAAVVAVLATRGVWRRGVGVVMALCGAGVVAGSWWGSGADAALRISAEQVPAAAGTVPQVVPALVWPVLASAGGLLLVAGGVLAALRGARWPGMSGRYDRPGTAAGGETAAPGALNERALWDALDRGTDPTAGPDDEDR</sequence>
<feature type="transmembrane region" description="Helical" evidence="2">
    <location>
        <begin position="74"/>
        <end position="93"/>
    </location>
</feature>
<keyword evidence="2" id="KW-0812">Transmembrane</keyword>
<comment type="caution">
    <text evidence="3">The sequence shown here is derived from an EMBL/GenBank/DDBJ whole genome shotgun (WGS) entry which is preliminary data.</text>
</comment>
<accession>A0A7W9ICL5</accession>
<feature type="transmembrane region" description="Helical" evidence="2">
    <location>
        <begin position="46"/>
        <end position="67"/>
    </location>
</feature>
<dbReference type="Pfam" id="PF09534">
    <property type="entry name" value="Trp_oprn_chp"/>
    <property type="match status" value="1"/>
</dbReference>
<reference evidence="3 4" key="1">
    <citation type="submission" date="2020-08" db="EMBL/GenBank/DDBJ databases">
        <title>Sequencing the genomes of 1000 actinobacteria strains.</title>
        <authorList>
            <person name="Klenk H.-P."/>
        </authorList>
    </citation>
    <scope>NUCLEOTIDE SEQUENCE [LARGE SCALE GENOMIC DNA]</scope>
    <source>
        <strain evidence="3 4">DSM 46887</strain>
    </source>
</reference>
<dbReference type="InterPro" id="IPR019051">
    <property type="entry name" value="Trp_biosyn_TM_oprn/chp"/>
</dbReference>
<evidence type="ECO:0000313" key="4">
    <source>
        <dbReference type="Proteomes" id="UP000540685"/>
    </source>
</evidence>
<feature type="compositionally biased region" description="Basic and acidic residues" evidence="1">
    <location>
        <begin position="176"/>
        <end position="185"/>
    </location>
</feature>
<feature type="region of interest" description="Disordered" evidence="1">
    <location>
        <begin position="175"/>
        <end position="196"/>
    </location>
</feature>
<dbReference type="AlphaFoldDB" id="A0A7W9ICL5"/>
<feature type="transmembrane region" description="Helical" evidence="2">
    <location>
        <begin position="121"/>
        <end position="143"/>
    </location>
</feature>
<dbReference type="EMBL" id="JACHMP010000001">
    <property type="protein sequence ID" value="MBB5818265.1"/>
    <property type="molecule type" value="Genomic_DNA"/>
</dbReference>
<feature type="transmembrane region" description="Helical" evidence="2">
    <location>
        <begin position="7"/>
        <end position="26"/>
    </location>
</feature>
<proteinExistence type="predicted"/>